<evidence type="ECO:0000313" key="3">
    <source>
        <dbReference type="Proteomes" id="UP001054837"/>
    </source>
</evidence>
<feature type="transmembrane region" description="Helical" evidence="1">
    <location>
        <begin position="76"/>
        <end position="94"/>
    </location>
</feature>
<accession>A0AAV4QD36</accession>
<keyword evidence="1" id="KW-0812">Transmembrane</keyword>
<name>A0AAV4QD36_9ARAC</name>
<dbReference type="EMBL" id="BPLQ01004332">
    <property type="protein sequence ID" value="GIY07350.1"/>
    <property type="molecule type" value="Genomic_DNA"/>
</dbReference>
<evidence type="ECO:0000256" key="1">
    <source>
        <dbReference type="SAM" id="Phobius"/>
    </source>
</evidence>
<gene>
    <name evidence="2" type="ORF">CDAR_493421</name>
</gene>
<dbReference type="AlphaFoldDB" id="A0AAV4QD36"/>
<sequence length="116" mass="13601">MKNTFYKILRNKFSSHASSQQWHCTFPHPNQSWISIVYELVVVFELAEGVRLWHLDCDVLFTPKPLISFLRVRGNMRSFVILIGVFKTEVIFLLQRQMLYLRSIPDAVKAAIFSLL</sequence>
<keyword evidence="1" id="KW-1133">Transmembrane helix</keyword>
<protein>
    <submittedName>
        <fullName evidence="2">Uncharacterized protein</fullName>
    </submittedName>
</protein>
<dbReference type="Proteomes" id="UP001054837">
    <property type="component" value="Unassembled WGS sequence"/>
</dbReference>
<comment type="caution">
    <text evidence="2">The sequence shown here is derived from an EMBL/GenBank/DDBJ whole genome shotgun (WGS) entry which is preliminary data.</text>
</comment>
<keyword evidence="3" id="KW-1185">Reference proteome</keyword>
<proteinExistence type="predicted"/>
<organism evidence="2 3">
    <name type="scientific">Caerostris darwini</name>
    <dbReference type="NCBI Taxonomy" id="1538125"/>
    <lineage>
        <taxon>Eukaryota</taxon>
        <taxon>Metazoa</taxon>
        <taxon>Ecdysozoa</taxon>
        <taxon>Arthropoda</taxon>
        <taxon>Chelicerata</taxon>
        <taxon>Arachnida</taxon>
        <taxon>Araneae</taxon>
        <taxon>Araneomorphae</taxon>
        <taxon>Entelegynae</taxon>
        <taxon>Araneoidea</taxon>
        <taxon>Araneidae</taxon>
        <taxon>Caerostris</taxon>
    </lineage>
</organism>
<evidence type="ECO:0000313" key="2">
    <source>
        <dbReference type="EMBL" id="GIY07350.1"/>
    </source>
</evidence>
<reference evidence="2 3" key="1">
    <citation type="submission" date="2021-06" db="EMBL/GenBank/DDBJ databases">
        <title>Caerostris darwini draft genome.</title>
        <authorList>
            <person name="Kono N."/>
            <person name="Arakawa K."/>
        </authorList>
    </citation>
    <scope>NUCLEOTIDE SEQUENCE [LARGE SCALE GENOMIC DNA]</scope>
</reference>
<keyword evidence="1" id="KW-0472">Membrane</keyword>